<gene>
    <name evidence="7" type="ORF">PCON_07965</name>
</gene>
<evidence type="ECO:0000256" key="1">
    <source>
        <dbReference type="ARBA" id="ARBA00009865"/>
    </source>
</evidence>
<evidence type="ECO:0000259" key="6">
    <source>
        <dbReference type="PROSITE" id="PS51175"/>
    </source>
</evidence>
<organism evidence="7 8">
    <name type="scientific">Pyronema omphalodes (strain CBS 100304)</name>
    <name type="common">Pyronema confluens</name>
    <dbReference type="NCBI Taxonomy" id="1076935"/>
    <lineage>
        <taxon>Eukaryota</taxon>
        <taxon>Fungi</taxon>
        <taxon>Dikarya</taxon>
        <taxon>Ascomycota</taxon>
        <taxon>Pezizomycotina</taxon>
        <taxon>Pezizomycetes</taxon>
        <taxon>Pezizales</taxon>
        <taxon>Pyronemataceae</taxon>
        <taxon>Pyronema</taxon>
    </lineage>
</organism>
<dbReference type="InterPro" id="IPR005084">
    <property type="entry name" value="CBM6"/>
</dbReference>
<evidence type="ECO:0000256" key="2">
    <source>
        <dbReference type="ARBA" id="ARBA00022801"/>
    </source>
</evidence>
<reference evidence="7 8" key="1">
    <citation type="journal article" date="2013" name="PLoS Genet.">
        <title>The genome and development-dependent transcriptomes of Pyronema confluens: a window into fungal evolution.</title>
        <authorList>
            <person name="Traeger S."/>
            <person name="Altegoer F."/>
            <person name="Freitag M."/>
            <person name="Gabaldon T."/>
            <person name="Kempken F."/>
            <person name="Kumar A."/>
            <person name="Marcet-Houben M."/>
            <person name="Poggeler S."/>
            <person name="Stajich J.E."/>
            <person name="Nowrousian M."/>
        </authorList>
    </citation>
    <scope>NUCLEOTIDE SEQUENCE [LARGE SCALE GENOMIC DNA]</scope>
    <source>
        <strain evidence="8">CBS 100304</strain>
        <tissue evidence="7">Vegetative mycelium</tissue>
    </source>
</reference>
<sequence length="450" mass="48125">MNLQLLSLALVASLTSLANASLQIVSGGSWTASNGAHLQAHGPGVTKVGNTYYLIGENKLNGSSFQSINCYSSTNLVEWTYVGELLTLQSSGDLGPNRVVERPKVIYNDATEQYVMYMHIDSSNYGEAKVGVATGTSVCGKFTYRGSWRPLGFESRDMGLFKDDDGTAYLMTEDRSNGLRIDRLSSDYLNVTSNVYTWAEKYESPAILKRNGVYFMFGSHLTGWNTNDNIYSTATSLSGPWSAWKTFAPVGSNTFTSQTSFILPVSNSFAMFMGDRWTPSNLMASTYIWLPLTVSGTTASLTWYDNWIPNVAAGTWSTAPTDTSYEAESGTISGGSQKLSCSGCSGGTSVGYLGGSSGGALTINNIVTDITGLTTVRIRYANGDSTQRFADVTVNGVKQRVAFVPSGGGQMVFTASFTAGLVKGSGNTMKIEGVNGGWAPDVDVVIVPRS</sequence>
<feature type="chain" id="PRO_5004650996" evidence="5">
    <location>
        <begin position="21"/>
        <end position="450"/>
    </location>
</feature>
<dbReference type="CDD" id="cd18821">
    <property type="entry name" value="GH43_Pc3Gal43A-like"/>
    <property type="match status" value="1"/>
</dbReference>
<evidence type="ECO:0000256" key="3">
    <source>
        <dbReference type="ARBA" id="ARBA00023295"/>
    </source>
</evidence>
<dbReference type="GO" id="GO:0005975">
    <property type="term" value="P:carbohydrate metabolic process"/>
    <property type="evidence" value="ECO:0007669"/>
    <property type="project" value="InterPro"/>
</dbReference>
<feature type="signal peptide" evidence="5">
    <location>
        <begin position="1"/>
        <end position="20"/>
    </location>
</feature>
<name>U4L066_PYROM</name>
<dbReference type="CDD" id="cd04081">
    <property type="entry name" value="CBM35_galactosidase-like"/>
    <property type="match status" value="1"/>
</dbReference>
<dbReference type="eggNOG" id="ENOG502QW2A">
    <property type="taxonomic scope" value="Eukaryota"/>
</dbReference>
<dbReference type="SUPFAM" id="SSF49785">
    <property type="entry name" value="Galactose-binding domain-like"/>
    <property type="match status" value="1"/>
</dbReference>
<dbReference type="EMBL" id="HF935410">
    <property type="protein sequence ID" value="CCX08372.1"/>
    <property type="molecule type" value="Genomic_DNA"/>
</dbReference>
<dbReference type="PROSITE" id="PS51175">
    <property type="entry name" value="CBM6"/>
    <property type="match status" value="1"/>
</dbReference>
<keyword evidence="2 4" id="KW-0378">Hydrolase</keyword>
<dbReference type="PANTHER" id="PTHR22925:SF3">
    <property type="entry name" value="GLYCOSYL HYDROLASE FAMILY PROTEIN 43"/>
    <property type="match status" value="1"/>
</dbReference>
<dbReference type="InterPro" id="IPR008979">
    <property type="entry name" value="Galactose-bd-like_sf"/>
</dbReference>
<accession>U4L066</accession>
<evidence type="ECO:0000313" key="7">
    <source>
        <dbReference type="EMBL" id="CCX08372.1"/>
    </source>
</evidence>
<dbReference type="GO" id="GO:0030246">
    <property type="term" value="F:carbohydrate binding"/>
    <property type="evidence" value="ECO:0007669"/>
    <property type="project" value="InterPro"/>
</dbReference>
<dbReference type="AlphaFoldDB" id="U4L066"/>
<dbReference type="Gene3D" id="2.60.120.260">
    <property type="entry name" value="Galactose-binding domain-like"/>
    <property type="match status" value="1"/>
</dbReference>
<dbReference type="SUPFAM" id="SSF75005">
    <property type="entry name" value="Arabinanase/levansucrase/invertase"/>
    <property type="match status" value="1"/>
</dbReference>
<dbReference type="OrthoDB" id="9970295at2759"/>
<evidence type="ECO:0000256" key="5">
    <source>
        <dbReference type="SAM" id="SignalP"/>
    </source>
</evidence>
<proteinExistence type="inferred from homology"/>
<dbReference type="Gene3D" id="2.115.10.20">
    <property type="entry name" value="Glycosyl hydrolase domain, family 43"/>
    <property type="match status" value="1"/>
</dbReference>
<protein>
    <submittedName>
        <fullName evidence="7">Similar to galactan 1,3-beta-galactosidase [Glomerella graminicola M1.001] acc. no. EFQ28391</fullName>
    </submittedName>
</protein>
<dbReference type="Proteomes" id="UP000018144">
    <property type="component" value="Unassembled WGS sequence"/>
</dbReference>
<evidence type="ECO:0000313" key="8">
    <source>
        <dbReference type="Proteomes" id="UP000018144"/>
    </source>
</evidence>
<comment type="similarity">
    <text evidence="1 4">Belongs to the glycosyl hydrolase 43 family.</text>
</comment>
<dbReference type="STRING" id="1076935.U4L066"/>
<keyword evidence="5" id="KW-0732">Signal</keyword>
<keyword evidence="8" id="KW-1185">Reference proteome</keyword>
<dbReference type="Pfam" id="PF22704">
    <property type="entry name" value="CBM13-like"/>
    <property type="match status" value="1"/>
</dbReference>
<dbReference type="InterPro" id="IPR023296">
    <property type="entry name" value="Glyco_hydro_beta-prop_sf"/>
</dbReference>
<evidence type="ECO:0000256" key="4">
    <source>
        <dbReference type="RuleBase" id="RU361187"/>
    </source>
</evidence>
<dbReference type="InterPro" id="IPR006710">
    <property type="entry name" value="Glyco_hydro_43"/>
</dbReference>
<dbReference type="InterPro" id="IPR055240">
    <property type="entry name" value="CBM13-like"/>
</dbReference>
<dbReference type="PANTHER" id="PTHR22925">
    <property type="entry name" value="GLYCOSYL HYDROLASE 43 FAMILY MEMBER"/>
    <property type="match status" value="1"/>
</dbReference>
<dbReference type="Pfam" id="PF04616">
    <property type="entry name" value="Glyco_hydro_43"/>
    <property type="match status" value="1"/>
</dbReference>
<dbReference type="GO" id="GO:0004553">
    <property type="term" value="F:hydrolase activity, hydrolyzing O-glycosyl compounds"/>
    <property type="evidence" value="ECO:0007669"/>
    <property type="project" value="InterPro"/>
</dbReference>
<keyword evidence="3 4" id="KW-0326">Glycosidase</keyword>
<dbReference type="OMA" id="YASQTTF"/>
<feature type="domain" description="CBM6" evidence="6">
    <location>
        <begin position="323"/>
        <end position="448"/>
    </location>
</feature>